<dbReference type="InterPro" id="IPR001492">
    <property type="entry name" value="Flagellin"/>
</dbReference>
<dbReference type="RefSeq" id="WP_013346163.1">
    <property type="nucleotide sequence ID" value="NC_014541.1"/>
</dbReference>
<dbReference type="eggNOG" id="COG1344">
    <property type="taxonomic scope" value="Bacteria"/>
</dbReference>
<dbReference type="GO" id="GO:0009424">
    <property type="term" value="C:bacterial-type flagellum hook"/>
    <property type="evidence" value="ECO:0007669"/>
    <property type="project" value="InterPro"/>
</dbReference>
<dbReference type="InterPro" id="IPR013384">
    <property type="entry name" value="Flagell_FlgL"/>
</dbReference>
<comment type="subcellular location">
    <subcellularLocation>
        <location evidence="1">Bacterial flagellum</location>
    </subcellularLocation>
    <subcellularLocation>
        <location evidence="2">Secreted</location>
    </subcellularLocation>
</comment>
<keyword evidence="8" id="KW-0969">Cilium</keyword>
<reference evidence="8 9" key="1">
    <citation type="journal article" date="2010" name="Stand. Genomic Sci.">
        <title>Complete genome sequence of Ferrimonas balearica type strain (PAT).</title>
        <authorList>
            <person name="Nolan M."/>
            <person name="Sikorski J."/>
            <person name="Davenport K."/>
            <person name="Lucas S."/>
            <person name="Glavina Del Rio T."/>
            <person name="Tice H."/>
            <person name="Cheng J."/>
            <person name="Goodwin L."/>
            <person name="Pitluck S."/>
            <person name="Liolios K."/>
            <person name="Ivanova N."/>
            <person name="Mavromatis K."/>
            <person name="Ovchinnikova G."/>
            <person name="Pati A."/>
            <person name="Chen A."/>
            <person name="Palaniappan K."/>
            <person name="Land M."/>
            <person name="Hauser L."/>
            <person name="Chang Y."/>
            <person name="Jeffries C."/>
            <person name="Tapia R."/>
            <person name="Brettin T."/>
            <person name="Detter J."/>
            <person name="Han C."/>
            <person name="Yasawong M."/>
            <person name="Rohde M."/>
            <person name="Tindall B."/>
            <person name="Goker M."/>
            <person name="Woyke T."/>
            <person name="Bristow J."/>
            <person name="Eisen J."/>
            <person name="Markowitz V."/>
            <person name="Hugenholtz P."/>
            <person name="Kyrpides N."/>
            <person name="Klenk H."/>
            <person name="Lapidus A."/>
        </authorList>
    </citation>
    <scope>NUCLEOTIDE SEQUENCE [LARGE SCALE GENOMIC DNA]</scope>
    <source>
        <strain evidence="9">DSM 9799 / CCM 4581 / KCTC 23876 / PAT</strain>
    </source>
</reference>
<name>E1SQT2_FERBD</name>
<evidence type="ECO:0000256" key="4">
    <source>
        <dbReference type="ARBA" id="ARBA00022525"/>
    </source>
</evidence>
<dbReference type="GO" id="GO:0005198">
    <property type="term" value="F:structural molecule activity"/>
    <property type="evidence" value="ECO:0007669"/>
    <property type="project" value="InterPro"/>
</dbReference>
<dbReference type="Pfam" id="PF00669">
    <property type="entry name" value="Flagellin_N"/>
    <property type="match status" value="1"/>
</dbReference>
<feature type="coiled-coil region" evidence="6">
    <location>
        <begin position="45"/>
        <end position="86"/>
    </location>
</feature>
<keyword evidence="4" id="KW-0964">Secreted</keyword>
<dbReference type="GeneID" id="67182885"/>
<evidence type="ECO:0000256" key="3">
    <source>
        <dbReference type="ARBA" id="ARBA00005709"/>
    </source>
</evidence>
<dbReference type="SUPFAM" id="SSF64518">
    <property type="entry name" value="Phase 1 flagellin"/>
    <property type="match status" value="1"/>
</dbReference>
<evidence type="ECO:0000256" key="1">
    <source>
        <dbReference type="ARBA" id="ARBA00004365"/>
    </source>
</evidence>
<organism evidence="8 9">
    <name type="scientific">Ferrimonas balearica (strain DSM 9799 / CCM 4581 / KCTC 23876 / PAT)</name>
    <dbReference type="NCBI Taxonomy" id="550540"/>
    <lineage>
        <taxon>Bacteria</taxon>
        <taxon>Pseudomonadati</taxon>
        <taxon>Pseudomonadota</taxon>
        <taxon>Gammaproteobacteria</taxon>
        <taxon>Alteromonadales</taxon>
        <taxon>Ferrimonadaceae</taxon>
        <taxon>Ferrimonas</taxon>
    </lineage>
</organism>
<evidence type="ECO:0000256" key="6">
    <source>
        <dbReference type="SAM" id="Coils"/>
    </source>
</evidence>
<dbReference type="HOGENOM" id="CLU_024437_5_1_6"/>
<keyword evidence="9" id="KW-1185">Reference proteome</keyword>
<sequence length="404" mass="43560">MRIATNQFYNLNTTNLLRLQSDTNGTLQHLSSGKKIHTAADDPVASIVLENLKQQSQQINQYKANINLANNRLSQQEGRLGEYENLIMNSRDLIVQGNDGALSDENKGALAQDLRETRDAILALANNQDESGNFLFGGYQTGTKPFIEDPNGVVSYQGDSGRREAIVADGISIPVNEAGDRIFMSVPNASGDYRADYANATMTGEWFVENTEVVNPGAHTAGDFSIQFVDDGAGNVNVQVVDDATPPNTLLPSQPFDATVPLSFNGMEVQLSGHPEIGDAVTLSGQSEVDIFSTLKDVIDMLETPAGLVGNVAQAQYAQALADMGETMTHASVIRAETGNYLKSLDTYQAQHENLELVAASAQSTIEDLDYAKAISDFEKQSMAMTAVSQTFGKVSGLSLFNYI</sequence>
<evidence type="ECO:0000256" key="5">
    <source>
        <dbReference type="ARBA" id="ARBA00023143"/>
    </source>
</evidence>
<accession>E1SQT2</accession>
<dbReference type="STRING" id="550540.Fbal_2655"/>
<dbReference type="Proteomes" id="UP000006683">
    <property type="component" value="Chromosome"/>
</dbReference>
<keyword evidence="6" id="KW-0175">Coiled coil</keyword>
<dbReference type="InterPro" id="IPR001029">
    <property type="entry name" value="Flagellin_N"/>
</dbReference>
<dbReference type="Gene3D" id="1.20.1330.10">
    <property type="entry name" value="f41 fragment of flagellin, N-terminal domain"/>
    <property type="match status" value="2"/>
</dbReference>
<evidence type="ECO:0000259" key="7">
    <source>
        <dbReference type="Pfam" id="PF00669"/>
    </source>
</evidence>
<gene>
    <name evidence="8" type="ordered locus">Fbal_2655</name>
</gene>
<dbReference type="GO" id="GO:0071973">
    <property type="term" value="P:bacterial-type flagellum-dependent cell motility"/>
    <property type="evidence" value="ECO:0007669"/>
    <property type="project" value="InterPro"/>
</dbReference>
<keyword evidence="5" id="KW-0975">Bacterial flagellum</keyword>
<dbReference type="GO" id="GO:0005576">
    <property type="term" value="C:extracellular region"/>
    <property type="evidence" value="ECO:0007669"/>
    <property type="project" value="UniProtKB-SubCell"/>
</dbReference>
<feature type="domain" description="Flagellin N-terminal" evidence="7">
    <location>
        <begin position="3"/>
        <end position="141"/>
    </location>
</feature>
<dbReference type="PANTHER" id="PTHR42792:SF1">
    <property type="entry name" value="FLAGELLAR HOOK-ASSOCIATED PROTEIN 3"/>
    <property type="match status" value="1"/>
</dbReference>
<dbReference type="KEGG" id="fbl:Fbal_2655"/>
<dbReference type="OrthoDB" id="9768249at2"/>
<dbReference type="EMBL" id="CP002209">
    <property type="protein sequence ID" value="ADN76857.1"/>
    <property type="molecule type" value="Genomic_DNA"/>
</dbReference>
<dbReference type="PANTHER" id="PTHR42792">
    <property type="entry name" value="FLAGELLIN"/>
    <property type="match status" value="1"/>
</dbReference>
<evidence type="ECO:0000313" key="8">
    <source>
        <dbReference type="EMBL" id="ADN76857.1"/>
    </source>
</evidence>
<dbReference type="NCBIfam" id="TIGR02550">
    <property type="entry name" value="flagell_flgL"/>
    <property type="match status" value="1"/>
</dbReference>
<keyword evidence="8" id="KW-0282">Flagellum</keyword>
<comment type="similarity">
    <text evidence="3">Belongs to the bacterial flagellin family.</text>
</comment>
<dbReference type="AlphaFoldDB" id="E1SQT2"/>
<keyword evidence="8" id="KW-0966">Cell projection</keyword>
<proteinExistence type="inferred from homology"/>
<evidence type="ECO:0000313" key="9">
    <source>
        <dbReference type="Proteomes" id="UP000006683"/>
    </source>
</evidence>
<protein>
    <submittedName>
        <fullName evidence="8">Flagellar hook-associated protein 3</fullName>
    </submittedName>
</protein>
<evidence type="ECO:0000256" key="2">
    <source>
        <dbReference type="ARBA" id="ARBA00004613"/>
    </source>
</evidence>